<dbReference type="Pfam" id="PF00106">
    <property type="entry name" value="adh_short"/>
    <property type="match status" value="1"/>
</dbReference>
<evidence type="ECO:0000313" key="3">
    <source>
        <dbReference type="EMBL" id="CAB4942670.1"/>
    </source>
</evidence>
<keyword evidence="2" id="KW-0560">Oxidoreductase</keyword>
<evidence type="ECO:0000256" key="1">
    <source>
        <dbReference type="ARBA" id="ARBA00006484"/>
    </source>
</evidence>
<dbReference type="PRINTS" id="PR00080">
    <property type="entry name" value="SDRFAMILY"/>
</dbReference>
<accession>A0A6J7JH09</accession>
<dbReference type="InterPro" id="IPR051687">
    <property type="entry name" value="Peroxisomal_Beta-Oxidation"/>
</dbReference>
<gene>
    <name evidence="3" type="ORF">UFOPK3733_01388</name>
</gene>
<dbReference type="PANTHER" id="PTHR45024:SF2">
    <property type="entry name" value="SCP2 DOMAIN-CONTAINING PROTEIN"/>
    <property type="match status" value="1"/>
</dbReference>
<dbReference type="SUPFAM" id="SSF51735">
    <property type="entry name" value="NAD(P)-binding Rossmann-fold domains"/>
    <property type="match status" value="1"/>
</dbReference>
<evidence type="ECO:0000256" key="2">
    <source>
        <dbReference type="ARBA" id="ARBA00023002"/>
    </source>
</evidence>
<dbReference type="PROSITE" id="PS00061">
    <property type="entry name" value="ADH_SHORT"/>
    <property type="match status" value="1"/>
</dbReference>
<dbReference type="EMBL" id="CAFBNC010000073">
    <property type="protein sequence ID" value="CAB4942670.1"/>
    <property type="molecule type" value="Genomic_DNA"/>
</dbReference>
<dbReference type="InterPro" id="IPR036291">
    <property type="entry name" value="NAD(P)-bd_dom_sf"/>
</dbReference>
<dbReference type="PANTHER" id="PTHR45024">
    <property type="entry name" value="DEHYDROGENASES, SHORT CHAIN"/>
    <property type="match status" value="1"/>
</dbReference>
<sequence length="318" mass="32618">MDELRFDGRVAVITGAGRGLGREYALLLASRGARVVVNDFGVAISDTDDTGDAPPTNPADEVVAEIRAAGGEAVADHNTVATTEGGEAIVATALDAFGKVDICVNNAGQVRMQPFATFPDEHIATVISTQLLGTLNVGRAAWRAMEANGGGRIINVSSGAGYGGFERSSVYSMAKAGVIGLTIAMAAEGAPLGINVNVIAPYAKTRLGTGFGPIPWSEELAEWLHPRKVAPLVAWLAHESCDVTGKCYAVGAGHVAQVAFAVNEGFTDRELTPESLAAHADELAVAPSFVTGSPDSPLMANLLSGFGAEASPNGSTAE</sequence>
<organism evidence="3">
    <name type="scientific">freshwater metagenome</name>
    <dbReference type="NCBI Taxonomy" id="449393"/>
    <lineage>
        <taxon>unclassified sequences</taxon>
        <taxon>metagenomes</taxon>
        <taxon>ecological metagenomes</taxon>
    </lineage>
</organism>
<proteinExistence type="inferred from homology"/>
<dbReference type="InterPro" id="IPR002347">
    <property type="entry name" value="SDR_fam"/>
</dbReference>
<dbReference type="Gene3D" id="3.40.50.720">
    <property type="entry name" value="NAD(P)-binding Rossmann-like Domain"/>
    <property type="match status" value="2"/>
</dbReference>
<dbReference type="InterPro" id="IPR020904">
    <property type="entry name" value="Sc_DH/Rdtase_CS"/>
</dbReference>
<dbReference type="PRINTS" id="PR00081">
    <property type="entry name" value="GDHRDH"/>
</dbReference>
<dbReference type="AlphaFoldDB" id="A0A6J7JH09"/>
<dbReference type="GO" id="GO:0016491">
    <property type="term" value="F:oxidoreductase activity"/>
    <property type="evidence" value="ECO:0007669"/>
    <property type="project" value="UniProtKB-KW"/>
</dbReference>
<reference evidence="3" key="1">
    <citation type="submission" date="2020-05" db="EMBL/GenBank/DDBJ databases">
        <authorList>
            <person name="Chiriac C."/>
            <person name="Salcher M."/>
            <person name="Ghai R."/>
            <person name="Kavagutti S V."/>
        </authorList>
    </citation>
    <scope>NUCLEOTIDE SEQUENCE</scope>
</reference>
<comment type="similarity">
    <text evidence="1">Belongs to the short-chain dehydrogenases/reductases (SDR) family.</text>
</comment>
<name>A0A6J7JH09_9ZZZZ</name>
<protein>
    <submittedName>
        <fullName evidence="3">Unannotated protein</fullName>
    </submittedName>
</protein>